<dbReference type="Pfam" id="PF13460">
    <property type="entry name" value="NAD_binding_10"/>
    <property type="match status" value="1"/>
</dbReference>
<reference evidence="2 3" key="1">
    <citation type="submission" date="2020-03" db="EMBL/GenBank/DDBJ databases">
        <title>Sequencing the genomes of 1000 actinobacteria strains.</title>
        <authorList>
            <person name="Klenk H.-P."/>
        </authorList>
    </citation>
    <scope>NUCLEOTIDE SEQUENCE [LARGE SCALE GENOMIC DNA]</scope>
    <source>
        <strain evidence="2 3">DSM 16403</strain>
    </source>
</reference>
<dbReference type="PANTHER" id="PTHR15020:SF50">
    <property type="entry name" value="UPF0659 PROTEIN YMR090W"/>
    <property type="match status" value="1"/>
</dbReference>
<feature type="domain" description="NAD(P)-binding" evidence="1">
    <location>
        <begin position="8"/>
        <end position="193"/>
    </location>
</feature>
<dbReference type="CDD" id="cd05243">
    <property type="entry name" value="SDR_a5"/>
    <property type="match status" value="1"/>
</dbReference>
<organism evidence="2 3">
    <name type="scientific">Arthrobacter pigmenti</name>
    <dbReference type="NCBI Taxonomy" id="271432"/>
    <lineage>
        <taxon>Bacteria</taxon>
        <taxon>Bacillati</taxon>
        <taxon>Actinomycetota</taxon>
        <taxon>Actinomycetes</taxon>
        <taxon>Micrococcales</taxon>
        <taxon>Micrococcaceae</taxon>
        <taxon>Arthrobacter</taxon>
    </lineage>
</organism>
<gene>
    <name evidence="2" type="ORF">BJ994_000518</name>
</gene>
<dbReference type="Proteomes" id="UP000547458">
    <property type="component" value="Unassembled WGS sequence"/>
</dbReference>
<dbReference type="AlphaFoldDB" id="A0A846RLB5"/>
<evidence type="ECO:0000259" key="1">
    <source>
        <dbReference type="Pfam" id="PF13460"/>
    </source>
</evidence>
<comment type="caution">
    <text evidence="2">The sequence shown here is derived from an EMBL/GenBank/DDBJ whole genome shotgun (WGS) entry which is preliminary data.</text>
</comment>
<dbReference type="SUPFAM" id="SSF51735">
    <property type="entry name" value="NAD(P)-binding Rossmann-fold domains"/>
    <property type="match status" value="1"/>
</dbReference>
<sequence length="216" mass="22359">MSRIAVIGGHGKVALQLARILTGGGHEVSSIFRNPGHRADVESTGAQPVVADVTQLSSSELADVLRGHDAVVWSAGAAGSSPEDTYAIDRDAAIRSMDAAKEAGVDRYVMVSYLGARKDHGVPEDNGFFHYAEAKAAADDYLRGTDLSWTILGPGALTTDPGTGAIEVSTEPEQDSVAREDVAQVAAAVLSNPGTVGKFIQFNTGATPIAEAVEVA</sequence>
<dbReference type="PANTHER" id="PTHR15020">
    <property type="entry name" value="FLAVIN REDUCTASE-RELATED"/>
    <property type="match status" value="1"/>
</dbReference>
<dbReference type="EMBL" id="JAATJL010000001">
    <property type="protein sequence ID" value="NJC21442.1"/>
    <property type="molecule type" value="Genomic_DNA"/>
</dbReference>
<dbReference type="Gene3D" id="3.40.50.720">
    <property type="entry name" value="NAD(P)-binding Rossmann-like Domain"/>
    <property type="match status" value="1"/>
</dbReference>
<protein>
    <submittedName>
        <fullName evidence="2">Uncharacterized protein YbjT (DUF2867 family)</fullName>
    </submittedName>
</protein>
<dbReference type="InterPro" id="IPR016040">
    <property type="entry name" value="NAD(P)-bd_dom"/>
</dbReference>
<proteinExistence type="predicted"/>
<name>A0A846RLB5_9MICC</name>
<keyword evidence="3" id="KW-1185">Reference proteome</keyword>
<evidence type="ECO:0000313" key="3">
    <source>
        <dbReference type="Proteomes" id="UP000547458"/>
    </source>
</evidence>
<evidence type="ECO:0000313" key="2">
    <source>
        <dbReference type="EMBL" id="NJC21442.1"/>
    </source>
</evidence>
<accession>A0A846RLB5</accession>
<dbReference type="InterPro" id="IPR036291">
    <property type="entry name" value="NAD(P)-bd_dom_sf"/>
</dbReference>
<dbReference type="RefSeq" id="WP_167991182.1">
    <property type="nucleotide sequence ID" value="NZ_JAATJL010000001.1"/>
</dbReference>